<organism evidence="3 4">
    <name type="scientific">Pristionchus pacificus</name>
    <name type="common">Parasitic nematode worm</name>
    <dbReference type="NCBI Taxonomy" id="54126"/>
    <lineage>
        <taxon>Eukaryota</taxon>
        <taxon>Metazoa</taxon>
        <taxon>Ecdysozoa</taxon>
        <taxon>Nematoda</taxon>
        <taxon>Chromadorea</taxon>
        <taxon>Rhabditida</taxon>
        <taxon>Rhabditina</taxon>
        <taxon>Diplogasteromorpha</taxon>
        <taxon>Diplogasteroidea</taxon>
        <taxon>Neodiplogasteridae</taxon>
        <taxon>Pristionchus</taxon>
    </lineage>
</organism>
<keyword evidence="1" id="KW-0472">Membrane</keyword>
<evidence type="ECO:0000313" key="4">
    <source>
        <dbReference type="Proteomes" id="UP000005239"/>
    </source>
</evidence>
<dbReference type="PANTHER" id="PTHR22943">
    <property type="entry name" value="7-TRANSMEMBRANE DOMAIN RECEPTOR C.ELEGANS"/>
    <property type="match status" value="1"/>
</dbReference>
<dbReference type="OrthoDB" id="5859135at2759"/>
<dbReference type="PANTHER" id="PTHR22943:SF248">
    <property type="entry name" value="SEVEN TM RECEPTOR"/>
    <property type="match status" value="1"/>
</dbReference>
<proteinExistence type="predicted"/>
<reference evidence="4" key="1">
    <citation type="journal article" date="2008" name="Nat. Genet.">
        <title>The Pristionchus pacificus genome provides a unique perspective on nematode lifestyle and parasitism.</title>
        <authorList>
            <person name="Dieterich C."/>
            <person name="Clifton S.W."/>
            <person name="Schuster L.N."/>
            <person name="Chinwalla A."/>
            <person name="Delehaunty K."/>
            <person name="Dinkelacker I."/>
            <person name="Fulton L."/>
            <person name="Fulton R."/>
            <person name="Godfrey J."/>
            <person name="Minx P."/>
            <person name="Mitreva M."/>
            <person name="Roeseler W."/>
            <person name="Tian H."/>
            <person name="Witte H."/>
            <person name="Yang S.P."/>
            <person name="Wilson R.K."/>
            <person name="Sommer R.J."/>
        </authorList>
    </citation>
    <scope>NUCLEOTIDE SEQUENCE [LARGE SCALE GENOMIC DNA]</scope>
    <source>
        <strain evidence="4">PS312</strain>
    </source>
</reference>
<keyword evidence="2" id="KW-0732">Signal</keyword>
<reference evidence="3" key="2">
    <citation type="submission" date="2022-06" db="UniProtKB">
        <authorList>
            <consortium name="EnsemblMetazoa"/>
        </authorList>
    </citation>
    <scope>IDENTIFICATION</scope>
    <source>
        <strain evidence="3">PS312</strain>
    </source>
</reference>
<evidence type="ECO:0008006" key="5">
    <source>
        <dbReference type="Google" id="ProtNLM"/>
    </source>
</evidence>
<feature type="chain" id="PRO_5035857657" description="G protein-coupled receptor" evidence="2">
    <location>
        <begin position="18"/>
        <end position="148"/>
    </location>
</feature>
<dbReference type="InterPro" id="IPR019428">
    <property type="entry name" value="7TM_GPCR_serpentine_rcpt_Str"/>
</dbReference>
<evidence type="ECO:0000313" key="3">
    <source>
        <dbReference type="EnsemblMetazoa" id="PPA47144.1"/>
    </source>
</evidence>
<keyword evidence="1" id="KW-0812">Transmembrane</keyword>
<keyword evidence="1" id="KW-1133">Transmembrane helix</keyword>
<evidence type="ECO:0000256" key="1">
    <source>
        <dbReference type="SAM" id="Phobius"/>
    </source>
</evidence>
<gene>
    <name evidence="3" type="primary">WBGene00305006</name>
</gene>
<feature type="transmembrane region" description="Helical" evidence="1">
    <location>
        <begin position="33"/>
        <end position="59"/>
    </location>
</feature>
<evidence type="ECO:0000256" key="2">
    <source>
        <dbReference type="SAM" id="SignalP"/>
    </source>
</evidence>
<accession>A0A8R1V5Y7</accession>
<dbReference type="Proteomes" id="UP000005239">
    <property type="component" value="Unassembled WGS sequence"/>
</dbReference>
<name>A0A8R1V5Y7_PRIPA</name>
<dbReference type="Pfam" id="PF10326">
    <property type="entry name" value="7TM_GPCR_Str"/>
    <property type="match status" value="1"/>
</dbReference>
<sequence>MFLNLVLLFLILHRTSNDIGNYRYLLFSFVLNDVFFTIIHAVILSTSINLILCINFLAIDASSDADFIRDLSSNHREEFMKINRENKDITEKQLMEKIDVWAKKRRLEVQSSGQWNESGNAKKKVRCYTISEISNSAWSPLLTKSRGQ</sequence>
<feature type="signal peptide" evidence="2">
    <location>
        <begin position="1"/>
        <end position="17"/>
    </location>
</feature>
<keyword evidence="4" id="KW-1185">Reference proteome</keyword>
<protein>
    <recommendedName>
        <fullName evidence="5">G protein-coupled receptor</fullName>
    </recommendedName>
</protein>
<dbReference type="AlphaFoldDB" id="A0A8R1V5Y7"/>
<dbReference type="EnsemblMetazoa" id="PPA47144.1">
    <property type="protein sequence ID" value="PPA47144.1"/>
    <property type="gene ID" value="WBGene00305006"/>
</dbReference>